<feature type="transmembrane region" description="Helical" evidence="2">
    <location>
        <begin position="37"/>
        <end position="57"/>
    </location>
</feature>
<proteinExistence type="predicted"/>
<dbReference type="AlphaFoldDB" id="A0A1F5ZQZ2"/>
<feature type="region of interest" description="Disordered" evidence="1">
    <location>
        <begin position="61"/>
        <end position="88"/>
    </location>
</feature>
<evidence type="ECO:0000256" key="1">
    <source>
        <dbReference type="SAM" id="MobiDB-lite"/>
    </source>
</evidence>
<keyword evidence="2" id="KW-1133">Transmembrane helix</keyword>
<keyword evidence="2" id="KW-0812">Transmembrane</keyword>
<accession>A0A1F5ZQZ2</accession>
<dbReference type="EMBL" id="MFJE01000011">
    <property type="protein sequence ID" value="OGG14803.1"/>
    <property type="molecule type" value="Genomic_DNA"/>
</dbReference>
<dbReference type="STRING" id="1798375.A2773_06915"/>
<evidence type="ECO:0000313" key="3">
    <source>
        <dbReference type="EMBL" id="OGG14803.1"/>
    </source>
</evidence>
<protein>
    <submittedName>
        <fullName evidence="3">Uncharacterized protein</fullName>
    </submittedName>
</protein>
<name>A0A1F5ZQZ2_9BACT</name>
<feature type="compositionally biased region" description="Low complexity" evidence="1">
    <location>
        <begin position="61"/>
        <end position="76"/>
    </location>
</feature>
<sequence>MNPTPTEIPQFPSSPPISAPISTSPPPPTGGPPKFPLFPILAGIILMIIVATGAFLLGKSQNPPSTSNPQPTTYNLPPSPSPTPDPTADWKIYTNTEYRFSVKHPPKLSFVEQKSDTSLLQINFAPLKDESSPYFSIQVKKPDKPENIIQNIKAQIVGHITDKITSQQLDPHGFSGLQYDYTTLEGKQRSTVIITNNYYFYVIEADTNSIDQILSTFKFLDKSNSATNTPIKTPQANGAILKEIRYTLPNGWTSKLYKDGIDRESLMISPENGGYISILEYTYPGNIGRREYYCQIWKVCIDSTYFTETQIGNISGYHAYSLDNSGGGELFGAKGNKFYVISVFNPPSPNEFEKNYQKVLDSLIF</sequence>
<organism evidence="3 4">
    <name type="scientific">Candidatus Gottesmanbacteria bacterium RIFCSPHIGHO2_01_FULL_39_10</name>
    <dbReference type="NCBI Taxonomy" id="1798375"/>
    <lineage>
        <taxon>Bacteria</taxon>
        <taxon>Candidatus Gottesmaniibacteriota</taxon>
    </lineage>
</organism>
<dbReference type="Proteomes" id="UP000177383">
    <property type="component" value="Unassembled WGS sequence"/>
</dbReference>
<feature type="region of interest" description="Disordered" evidence="1">
    <location>
        <begin position="1"/>
        <end position="32"/>
    </location>
</feature>
<evidence type="ECO:0000256" key="2">
    <source>
        <dbReference type="SAM" id="Phobius"/>
    </source>
</evidence>
<comment type="caution">
    <text evidence="3">The sequence shown here is derived from an EMBL/GenBank/DDBJ whole genome shotgun (WGS) entry which is preliminary data.</text>
</comment>
<gene>
    <name evidence="3" type="ORF">A2773_06915</name>
</gene>
<feature type="compositionally biased region" description="Pro residues" evidence="1">
    <location>
        <begin position="12"/>
        <end position="32"/>
    </location>
</feature>
<evidence type="ECO:0000313" key="4">
    <source>
        <dbReference type="Proteomes" id="UP000177383"/>
    </source>
</evidence>
<keyword evidence="2" id="KW-0472">Membrane</keyword>
<reference evidence="3 4" key="1">
    <citation type="journal article" date="2016" name="Nat. Commun.">
        <title>Thousands of microbial genomes shed light on interconnected biogeochemical processes in an aquifer system.</title>
        <authorList>
            <person name="Anantharaman K."/>
            <person name="Brown C.T."/>
            <person name="Hug L.A."/>
            <person name="Sharon I."/>
            <person name="Castelle C.J."/>
            <person name="Probst A.J."/>
            <person name="Thomas B.C."/>
            <person name="Singh A."/>
            <person name="Wilkins M.J."/>
            <person name="Karaoz U."/>
            <person name="Brodie E.L."/>
            <person name="Williams K.H."/>
            <person name="Hubbard S.S."/>
            <person name="Banfield J.F."/>
        </authorList>
    </citation>
    <scope>NUCLEOTIDE SEQUENCE [LARGE SCALE GENOMIC DNA]</scope>
</reference>